<sequence>MAKKIDLSELSEKMGVSRYLIEDWIQLGLPYERTSRGYRFNFDQVVEWHDSHVKRIIGTEGKNDDQRTI</sequence>
<dbReference type="Proteomes" id="UP000032309">
    <property type="component" value="Unassembled WGS sequence"/>
</dbReference>
<dbReference type="InterPro" id="IPR009061">
    <property type="entry name" value="DNA-bd_dom_put_sf"/>
</dbReference>
<dbReference type="SUPFAM" id="SSF46955">
    <property type="entry name" value="Putative DNA-binding domain"/>
    <property type="match status" value="1"/>
</dbReference>
<comment type="caution">
    <text evidence="1">The sequence shown here is derived from an EMBL/GenBank/DDBJ whole genome shotgun (WGS) entry which is preliminary data.</text>
</comment>
<keyword evidence="2" id="KW-1185">Reference proteome</keyword>
<evidence type="ECO:0000313" key="1">
    <source>
        <dbReference type="EMBL" id="GAN34103.1"/>
    </source>
</evidence>
<dbReference type="EMBL" id="BAFN01000001">
    <property type="protein sequence ID" value="GAN34103.1"/>
    <property type="molecule type" value="Genomic_DNA"/>
</dbReference>
<organism evidence="1 2">
    <name type="scientific">Candidatus Brocadia sinica JPN1</name>
    <dbReference type="NCBI Taxonomy" id="1197129"/>
    <lineage>
        <taxon>Bacteria</taxon>
        <taxon>Pseudomonadati</taxon>
        <taxon>Planctomycetota</taxon>
        <taxon>Candidatus Brocadiia</taxon>
        <taxon>Candidatus Brocadiales</taxon>
        <taxon>Candidatus Brocadiaceae</taxon>
        <taxon>Candidatus Brocadia</taxon>
    </lineage>
</organism>
<name>A0ABQ0JZA0_9BACT</name>
<protein>
    <submittedName>
        <fullName evidence="1">Uncharacterized protein</fullName>
    </submittedName>
</protein>
<proteinExistence type="predicted"/>
<dbReference type="InterPro" id="IPR036388">
    <property type="entry name" value="WH-like_DNA-bd_sf"/>
</dbReference>
<dbReference type="Gene3D" id="1.10.10.10">
    <property type="entry name" value="Winged helix-like DNA-binding domain superfamily/Winged helix DNA-binding domain"/>
    <property type="match status" value="1"/>
</dbReference>
<evidence type="ECO:0000313" key="2">
    <source>
        <dbReference type="Proteomes" id="UP000032309"/>
    </source>
</evidence>
<reference evidence="2" key="1">
    <citation type="journal article" date="2015" name="Genome Announc.">
        <title>Draft Genome Sequence of an Anaerobic Ammonium-Oxidizing Bacterium, "Candidatus Brocadia sinica".</title>
        <authorList>
            <person name="Oshiki M."/>
            <person name="Shinyako-Hata K."/>
            <person name="Satoh H."/>
            <person name="Okabe S."/>
        </authorList>
    </citation>
    <scope>NUCLEOTIDE SEQUENCE [LARGE SCALE GENOMIC DNA]</scope>
    <source>
        <strain evidence="2">JPN1</strain>
    </source>
</reference>
<accession>A0ABQ0JZA0</accession>
<gene>
    <name evidence="1" type="ORF">BROSI_A2639</name>
</gene>